<dbReference type="GO" id="GO:0070086">
    <property type="term" value="P:ubiquitin-dependent endocytosis"/>
    <property type="evidence" value="ECO:0007669"/>
    <property type="project" value="TreeGrafter"/>
</dbReference>
<dbReference type="InterPro" id="IPR050357">
    <property type="entry name" value="Arrestin_domain-protein"/>
</dbReference>
<feature type="region of interest" description="Disordered" evidence="1">
    <location>
        <begin position="59"/>
        <end position="149"/>
    </location>
</feature>
<feature type="compositionally biased region" description="Polar residues" evidence="1">
    <location>
        <begin position="933"/>
        <end position="946"/>
    </location>
</feature>
<dbReference type="OrthoDB" id="2333384at2759"/>
<reference evidence="3 4" key="1">
    <citation type="submission" date="2020-06" db="EMBL/GenBank/DDBJ databases">
        <title>The yeast mating-type switching endonuclease HO is a domesticated member of an unorthodox homing genetic element family.</title>
        <authorList>
            <person name="Coughlan A.Y."/>
            <person name="Lombardi L."/>
            <person name="Braun-Galleani S."/>
            <person name="Martos A.R."/>
            <person name="Galeote V."/>
            <person name="Bigey F."/>
            <person name="Dequin S."/>
            <person name="Byrne K.P."/>
            <person name="Wolfe K.H."/>
        </authorList>
    </citation>
    <scope>NUCLEOTIDE SEQUENCE [LARGE SCALE GENOMIC DNA]</scope>
    <source>
        <strain evidence="3 4">CBS2947</strain>
    </source>
</reference>
<gene>
    <name evidence="3" type="ORF">HG537_0B04210</name>
</gene>
<accession>A0A7H9HP30</accession>
<feature type="compositionally biased region" description="Basic and acidic residues" evidence="1">
    <location>
        <begin position="1019"/>
        <end position="1037"/>
    </location>
</feature>
<dbReference type="SMART" id="SM01017">
    <property type="entry name" value="Arrestin_C"/>
    <property type="match status" value="1"/>
</dbReference>
<proteinExistence type="predicted"/>
<feature type="compositionally biased region" description="Polar residues" evidence="1">
    <location>
        <begin position="110"/>
        <end position="129"/>
    </location>
</feature>
<dbReference type="PANTHER" id="PTHR11188">
    <property type="entry name" value="ARRESTIN DOMAIN CONTAINING PROTEIN"/>
    <property type="match status" value="1"/>
</dbReference>
<evidence type="ECO:0000259" key="2">
    <source>
        <dbReference type="SMART" id="SM01017"/>
    </source>
</evidence>
<organism evidence="3 4">
    <name type="scientific">Torulaspora globosa</name>
    <dbReference type="NCBI Taxonomy" id="48254"/>
    <lineage>
        <taxon>Eukaryota</taxon>
        <taxon>Fungi</taxon>
        <taxon>Dikarya</taxon>
        <taxon>Ascomycota</taxon>
        <taxon>Saccharomycotina</taxon>
        <taxon>Saccharomycetes</taxon>
        <taxon>Saccharomycetales</taxon>
        <taxon>Saccharomycetaceae</taxon>
        <taxon>Torulaspora</taxon>
    </lineage>
</organism>
<feature type="compositionally biased region" description="Polar residues" evidence="1">
    <location>
        <begin position="761"/>
        <end position="777"/>
    </location>
</feature>
<evidence type="ECO:0000313" key="3">
    <source>
        <dbReference type="EMBL" id="QLQ79073.1"/>
    </source>
</evidence>
<feature type="region of interest" description="Disordered" evidence="1">
    <location>
        <begin position="933"/>
        <end position="956"/>
    </location>
</feature>
<feature type="compositionally biased region" description="Low complexity" evidence="1">
    <location>
        <begin position="947"/>
        <end position="956"/>
    </location>
</feature>
<feature type="region of interest" description="Disordered" evidence="1">
    <location>
        <begin position="485"/>
        <end position="508"/>
    </location>
</feature>
<dbReference type="GO" id="GO:0030674">
    <property type="term" value="F:protein-macromolecule adaptor activity"/>
    <property type="evidence" value="ECO:0007669"/>
    <property type="project" value="TreeGrafter"/>
</dbReference>
<keyword evidence="4" id="KW-1185">Reference proteome</keyword>
<dbReference type="PANTHER" id="PTHR11188:SF168">
    <property type="entry name" value="PROTEIN ECM21-RELATED"/>
    <property type="match status" value="1"/>
</dbReference>
<evidence type="ECO:0000256" key="1">
    <source>
        <dbReference type="SAM" id="MobiDB-lite"/>
    </source>
</evidence>
<dbReference type="InterPro" id="IPR011022">
    <property type="entry name" value="Arrestin_C-like"/>
</dbReference>
<dbReference type="Pfam" id="PF02752">
    <property type="entry name" value="Arrestin_C"/>
    <property type="match status" value="1"/>
</dbReference>
<dbReference type="EMBL" id="CP059268">
    <property type="protein sequence ID" value="QLQ79073.1"/>
    <property type="molecule type" value="Genomic_DNA"/>
</dbReference>
<feature type="region of interest" description="Disordered" evidence="1">
    <location>
        <begin position="975"/>
        <end position="1057"/>
    </location>
</feature>
<evidence type="ECO:0000313" key="4">
    <source>
        <dbReference type="Proteomes" id="UP000510647"/>
    </source>
</evidence>
<dbReference type="GO" id="GO:0031625">
    <property type="term" value="F:ubiquitin protein ligase binding"/>
    <property type="evidence" value="ECO:0007669"/>
    <property type="project" value="TreeGrafter"/>
</dbReference>
<feature type="region of interest" description="Disordered" evidence="1">
    <location>
        <begin position="761"/>
        <end position="788"/>
    </location>
</feature>
<sequence length="1057" mass="116169">MPYPIPRPIPSLVDRDGEDRVFSGLSGFGPRSASPTRKIVNRRRSSTIKSTLFSIFGAAGGSGSHQRGSSLPRSGSSLSVGRGETAVEENEKGRRKSAAGGELGSLRHSIGSSNGAISTGSSAEQSSGNEAEEGTAWSSSGQEGGVVDGNAVGGNLTTCSSTTNPSRGSLKSFGKEFLCEYLTERGLLAPRVISDTPDIRISIATSGDHVFLPTMSSNDDEYLARLNGLRSDEEEAVEVDPDALQDRPFGNTPDLPSGALPNLSDSYSLSDERAIEDDTDDASDELSGRIETGDSDTRTFRRRSSVASTSVTTPAFEIDNSMATCTIAVILSFPKVTTLGNIRAELCSRVRVYWHNGVPPTKSFYEEFYCAGSLEWELSASNPNLYVPLNVSSDEKVIENNRNLRPMKLFKNNASEMRPYLDKNRTRMELLKKVKLRQSQVFQPGDYVFIIPVVFSNHIPETLYMPSARVDYRFRIATRISSDDQTSASNAELDRGRQTETGQHSGRRFSNAIKKFKNNLHITNQAQTKSDESNEIYSEYPIDVVRTPPLISISTANKPVYINRVWANSLSYEISFGQKYVSLGSKVPVKIKLAPISKGIYLKRLRVSVIEKITFVSKNYEYEYDQIDPVAKDPYNPYFSDFASRRKKERNISLLEVRTSEKGSRAIREEIVENCINDNLLAYVAADSDDGQPTIGIAEPLMIETVLEFPRYEDLNKKTARTVPPYGIDVYASVPNPEAASHATPHRGGVMGFLVNRRPSLTHQSKGSSDSGQSARPQSDEGFHATTVRSNSGIPVQFHTNLNKTKRGLYLDSLHFSNIYSKHKLEFMLRISKIDDTNPKRLRHYEVLIDTPVFLVSELCNNGNMELPTYDMAVKTHPMGEPDADAVLPPTFEEAISVPGSPIQSPIVSPFGSPNVRSRYDAEELSIQQLSLSRSNSIATPSETIPSSSNQMSLSHSMEANTRFNNLDGILSTNAASNADNGASSGANEPASSTTAQEPTHGSRLFKTRYSLTPNSTAPKDDEDIRASSEEEFRHNEAITSPPPSYDEVIPLMSDEE</sequence>
<dbReference type="Proteomes" id="UP000510647">
    <property type="component" value="Chromosome 2"/>
</dbReference>
<feature type="domain" description="Arrestin C-terminal-like" evidence="2">
    <location>
        <begin position="566"/>
        <end position="860"/>
    </location>
</feature>
<feature type="region of interest" description="Disordered" evidence="1">
    <location>
        <begin position="232"/>
        <end position="301"/>
    </location>
</feature>
<dbReference type="GO" id="GO:0005829">
    <property type="term" value="C:cytosol"/>
    <property type="evidence" value="ECO:0007669"/>
    <property type="project" value="TreeGrafter"/>
</dbReference>
<feature type="compositionally biased region" description="Acidic residues" evidence="1">
    <location>
        <begin position="274"/>
        <end position="284"/>
    </location>
</feature>
<dbReference type="AlphaFoldDB" id="A0A7H9HP30"/>
<feature type="compositionally biased region" description="Basic and acidic residues" evidence="1">
    <location>
        <begin position="286"/>
        <end position="299"/>
    </location>
</feature>
<feature type="compositionally biased region" description="Low complexity" evidence="1">
    <location>
        <begin position="67"/>
        <end position="83"/>
    </location>
</feature>
<protein>
    <recommendedName>
        <fullName evidence="2">Arrestin C-terminal-like domain-containing protein</fullName>
    </recommendedName>
</protein>
<feature type="compositionally biased region" description="Acidic residues" evidence="1">
    <location>
        <begin position="232"/>
        <end position="243"/>
    </location>
</feature>
<name>A0A7H9HP30_9SACH</name>
<feature type="compositionally biased region" description="Polar residues" evidence="1">
    <location>
        <begin position="990"/>
        <end position="1000"/>
    </location>
</feature>
<feature type="compositionally biased region" description="Low complexity" evidence="1">
    <location>
        <begin position="975"/>
        <end position="988"/>
    </location>
</feature>